<protein>
    <recommendedName>
        <fullName evidence="5">Activated RNA polymerase II transcriptional coactivator p15</fullName>
    </recommendedName>
    <alternativeName>
        <fullName evidence="19">SUB1 homolog</fullName>
    </alternativeName>
</protein>
<keyword evidence="12 21" id="KW-0472">Membrane</keyword>
<dbReference type="GO" id="GO:0005178">
    <property type="term" value="F:integrin binding"/>
    <property type="evidence" value="ECO:0007669"/>
    <property type="project" value="TreeGrafter"/>
</dbReference>
<keyword evidence="7 21" id="KW-0130">Cell adhesion</keyword>
<dbReference type="InterPro" id="IPR000413">
    <property type="entry name" value="Integrin_alpha"/>
</dbReference>
<dbReference type="EMBL" id="VCAZ01000041">
    <property type="protein sequence ID" value="TSM12536.1"/>
    <property type="molecule type" value="Genomic_DNA"/>
</dbReference>
<dbReference type="GO" id="GO:0003677">
    <property type="term" value="F:DNA binding"/>
    <property type="evidence" value="ECO:0007669"/>
    <property type="project" value="UniProtKB-KW"/>
</dbReference>
<dbReference type="InterPro" id="IPR013519">
    <property type="entry name" value="Int_alpha_beta-p"/>
</dbReference>
<dbReference type="Proteomes" id="UP000319801">
    <property type="component" value="Unassembled WGS sequence"/>
</dbReference>
<dbReference type="InterPro" id="IPR009044">
    <property type="entry name" value="ssDNA-bd_transcriptional_reg"/>
</dbReference>
<evidence type="ECO:0000256" key="9">
    <source>
        <dbReference type="ARBA" id="ARBA00023015"/>
    </source>
</evidence>
<evidence type="ECO:0000256" key="7">
    <source>
        <dbReference type="ARBA" id="ARBA00022889"/>
    </source>
</evidence>
<evidence type="ECO:0000256" key="14">
    <source>
        <dbReference type="ARBA" id="ARBA00023163"/>
    </source>
</evidence>
<feature type="domain" description="Integrin alpha second immunoglobulin-like" evidence="24">
    <location>
        <begin position="122"/>
        <end position="256"/>
    </location>
</feature>
<keyword evidence="27" id="KW-1185">Reference proteome</keyword>
<dbReference type="GO" id="GO:0009897">
    <property type="term" value="C:external side of plasma membrane"/>
    <property type="evidence" value="ECO:0007669"/>
    <property type="project" value="TreeGrafter"/>
</dbReference>
<comment type="caution">
    <text evidence="26">The sequence shown here is derived from an EMBL/GenBank/DDBJ whole genome shotgun (WGS) entry which is preliminary data.</text>
</comment>
<accession>A0A556U2R3</accession>
<dbReference type="Gene3D" id="2.60.40.1460">
    <property type="entry name" value="Integrin domains. Chain A, domain 2"/>
    <property type="match status" value="1"/>
</dbReference>
<dbReference type="FunFam" id="2.30.31.10:FF:000001">
    <property type="entry name" value="Activated RNA polymerase II transcriptional coactivator p15"/>
    <property type="match status" value="1"/>
</dbReference>
<feature type="domain" description="Integrin alpha third immunoglobulin-like" evidence="25">
    <location>
        <begin position="273"/>
        <end position="450"/>
    </location>
</feature>
<keyword evidence="11" id="KW-0238">DNA-binding</keyword>
<keyword evidence="15 21" id="KW-0675">Receptor</keyword>
<evidence type="ECO:0000256" key="11">
    <source>
        <dbReference type="ARBA" id="ARBA00023125"/>
    </source>
</evidence>
<dbReference type="Gene3D" id="2.60.40.1510">
    <property type="entry name" value="ntegrin, alpha v. Chain A, domain 3"/>
    <property type="match status" value="1"/>
</dbReference>
<dbReference type="InterPro" id="IPR028994">
    <property type="entry name" value="Integrin_alpha_N"/>
</dbReference>
<feature type="transmembrane region" description="Helical" evidence="21">
    <location>
        <begin position="457"/>
        <end position="481"/>
    </location>
</feature>
<comment type="similarity">
    <text evidence="3 21">Belongs to the integrin alpha chain family.</text>
</comment>
<evidence type="ECO:0000256" key="10">
    <source>
        <dbReference type="ARBA" id="ARBA00023037"/>
    </source>
</evidence>
<dbReference type="Gene3D" id="2.60.40.1530">
    <property type="entry name" value="ntegrin, alpha v. Chain A, domain 4"/>
    <property type="match status" value="1"/>
</dbReference>
<dbReference type="GO" id="GO:0033627">
    <property type="term" value="P:cell adhesion mediated by integrin"/>
    <property type="evidence" value="ECO:0007669"/>
    <property type="project" value="TreeGrafter"/>
</dbReference>
<keyword evidence="8 21" id="KW-1133">Transmembrane helix</keyword>
<dbReference type="SUPFAM" id="SSF69318">
    <property type="entry name" value="Integrin alpha N-terminal domain"/>
    <property type="match status" value="1"/>
</dbReference>
<evidence type="ECO:0000313" key="26">
    <source>
        <dbReference type="EMBL" id="TSM12536.1"/>
    </source>
</evidence>
<dbReference type="Pfam" id="PF02229">
    <property type="entry name" value="PC4"/>
    <property type="match status" value="1"/>
</dbReference>
<dbReference type="GO" id="GO:0008305">
    <property type="term" value="C:integrin complex"/>
    <property type="evidence" value="ECO:0007669"/>
    <property type="project" value="InterPro"/>
</dbReference>
<evidence type="ECO:0000256" key="5">
    <source>
        <dbReference type="ARBA" id="ARBA00013386"/>
    </source>
</evidence>
<dbReference type="GO" id="GO:0007229">
    <property type="term" value="P:integrin-mediated signaling pathway"/>
    <property type="evidence" value="ECO:0007669"/>
    <property type="project" value="UniProtKB-KW"/>
</dbReference>
<keyword evidence="17" id="KW-0539">Nucleus</keyword>
<gene>
    <name evidence="26" type="ORF">Baya_7937</name>
</gene>
<evidence type="ECO:0000256" key="19">
    <source>
        <dbReference type="ARBA" id="ARBA00031984"/>
    </source>
</evidence>
<dbReference type="GO" id="GO:0098609">
    <property type="term" value="P:cell-cell adhesion"/>
    <property type="evidence" value="ECO:0007669"/>
    <property type="project" value="TreeGrafter"/>
</dbReference>
<dbReference type="Gene3D" id="2.30.31.10">
    <property type="entry name" value="Transcriptional Coactivator Pc4, Chain A"/>
    <property type="match status" value="1"/>
</dbReference>
<dbReference type="Gene3D" id="1.20.5.930">
    <property type="entry name" value="Bicelle-embedded integrin alpha(iib) transmembrane segment"/>
    <property type="match status" value="1"/>
</dbReference>
<evidence type="ECO:0000256" key="16">
    <source>
        <dbReference type="ARBA" id="ARBA00023180"/>
    </source>
</evidence>
<evidence type="ECO:0000256" key="21">
    <source>
        <dbReference type="RuleBase" id="RU003762"/>
    </source>
</evidence>
<evidence type="ECO:0000256" key="1">
    <source>
        <dbReference type="ARBA" id="ARBA00004123"/>
    </source>
</evidence>
<keyword evidence="13" id="KW-0010">Activator</keyword>
<name>A0A556U2R3_BAGYA</name>
<dbReference type="InterPro" id="IPR003173">
    <property type="entry name" value="PC4_C"/>
</dbReference>
<evidence type="ECO:0000256" key="22">
    <source>
        <dbReference type="SAM" id="MobiDB-lite"/>
    </source>
</evidence>
<evidence type="ECO:0000256" key="4">
    <source>
        <dbReference type="ARBA" id="ARBA00009001"/>
    </source>
</evidence>
<dbReference type="InterPro" id="IPR032695">
    <property type="entry name" value="Integrin_dom_sf"/>
</dbReference>
<keyword evidence="14" id="KW-0804">Transcription</keyword>
<feature type="domain" description="Transcriptional coactivator p15 (PC4) C-terminal" evidence="23">
    <location>
        <begin position="565"/>
        <end position="616"/>
    </location>
</feature>
<dbReference type="GO" id="GO:0005634">
    <property type="term" value="C:nucleus"/>
    <property type="evidence" value="ECO:0007669"/>
    <property type="project" value="UniProtKB-SubCell"/>
</dbReference>
<evidence type="ECO:0000256" key="15">
    <source>
        <dbReference type="ARBA" id="ARBA00023170"/>
    </source>
</evidence>
<evidence type="ECO:0000259" key="24">
    <source>
        <dbReference type="Pfam" id="PF20805"/>
    </source>
</evidence>
<evidence type="ECO:0000256" key="13">
    <source>
        <dbReference type="ARBA" id="ARBA00023159"/>
    </source>
</evidence>
<evidence type="ECO:0000256" key="17">
    <source>
        <dbReference type="ARBA" id="ARBA00023242"/>
    </source>
</evidence>
<dbReference type="GO" id="GO:0006355">
    <property type="term" value="P:regulation of DNA-templated transcription"/>
    <property type="evidence" value="ECO:0007669"/>
    <property type="project" value="InterPro"/>
</dbReference>
<comment type="similarity">
    <text evidence="4">Belongs to the transcriptional coactivator PC4 family.</text>
</comment>
<proteinExistence type="inferred from homology"/>
<evidence type="ECO:0000256" key="20">
    <source>
        <dbReference type="PROSITE-ProRule" id="PRU00803"/>
    </source>
</evidence>
<feature type="repeat" description="FG-GAP" evidence="20">
    <location>
        <begin position="1"/>
        <end position="50"/>
    </location>
</feature>
<keyword evidence="16" id="KW-0325">Glycoprotein</keyword>
<reference evidence="26 27" key="1">
    <citation type="journal article" date="2019" name="Genome Biol. Evol.">
        <title>Whole-Genome Sequencing of the Giant Devil Catfish, Bagarius yarrelli.</title>
        <authorList>
            <person name="Jiang W."/>
            <person name="Lv Y."/>
            <person name="Cheng L."/>
            <person name="Yang K."/>
            <person name="Chao B."/>
            <person name="Wang X."/>
            <person name="Li Y."/>
            <person name="Pan X."/>
            <person name="You X."/>
            <person name="Zhang Y."/>
            <person name="Yang J."/>
            <person name="Li J."/>
            <person name="Zhang X."/>
            <person name="Liu S."/>
            <person name="Sun C."/>
            <person name="Yang J."/>
            <person name="Shi Q."/>
        </authorList>
    </citation>
    <scope>NUCLEOTIDE SEQUENCE [LARGE SCALE GENOMIC DNA]</scope>
    <source>
        <strain evidence="26">JWS20170419001</strain>
        <tissue evidence="26">Muscle</tissue>
    </source>
</reference>
<dbReference type="PRINTS" id="PR01185">
    <property type="entry name" value="INTEGRINA"/>
</dbReference>
<keyword evidence="6 21" id="KW-0812">Transmembrane</keyword>
<dbReference type="PROSITE" id="PS51470">
    <property type="entry name" value="FG_GAP"/>
    <property type="match status" value="1"/>
</dbReference>
<evidence type="ECO:0000256" key="6">
    <source>
        <dbReference type="ARBA" id="ARBA00022692"/>
    </source>
</evidence>
<evidence type="ECO:0000256" key="2">
    <source>
        <dbReference type="ARBA" id="ARBA00004479"/>
    </source>
</evidence>
<dbReference type="InterPro" id="IPR048286">
    <property type="entry name" value="Integrin_alpha_Ig-like_3"/>
</dbReference>
<dbReference type="PANTHER" id="PTHR23220:SF22">
    <property type="entry name" value="INTEGRIN ALPHA-1"/>
    <property type="match status" value="1"/>
</dbReference>
<dbReference type="Pfam" id="PF20805">
    <property type="entry name" value="Integrin_A_Ig_2"/>
    <property type="match status" value="1"/>
</dbReference>
<evidence type="ECO:0000259" key="23">
    <source>
        <dbReference type="Pfam" id="PF02229"/>
    </source>
</evidence>
<evidence type="ECO:0000256" key="8">
    <source>
        <dbReference type="ARBA" id="ARBA00022989"/>
    </source>
</evidence>
<dbReference type="Pfam" id="PF20806">
    <property type="entry name" value="Integrin_A_Ig_3"/>
    <property type="match status" value="1"/>
</dbReference>
<keyword evidence="10 21" id="KW-0401">Integrin</keyword>
<evidence type="ECO:0000256" key="18">
    <source>
        <dbReference type="ARBA" id="ARBA00024848"/>
    </source>
</evidence>
<dbReference type="OrthoDB" id="8952217at2759"/>
<dbReference type="InterPro" id="IPR048285">
    <property type="entry name" value="Integrin_alpha_Ig-like_2"/>
</dbReference>
<feature type="compositionally biased region" description="Basic and acidic residues" evidence="22">
    <location>
        <begin position="530"/>
        <end position="543"/>
    </location>
</feature>
<comment type="function">
    <text evidence="18">General coactivator that functions cooperatively with TAFs and mediates functional interactions between upstream activators and the general transcriptional machinery. May be involved in stabilizing the multiprotein transcription complex. Binds single-stranded DNA. Also binds, in vitro, non-specifically to double-stranded DNA (ds DNA).</text>
</comment>
<keyword evidence="9" id="KW-0805">Transcription regulation</keyword>
<organism evidence="26 27">
    <name type="scientific">Bagarius yarrelli</name>
    <name type="common">Goonch</name>
    <name type="synonym">Bagrus yarrelli</name>
    <dbReference type="NCBI Taxonomy" id="175774"/>
    <lineage>
        <taxon>Eukaryota</taxon>
        <taxon>Metazoa</taxon>
        <taxon>Chordata</taxon>
        <taxon>Craniata</taxon>
        <taxon>Vertebrata</taxon>
        <taxon>Euteleostomi</taxon>
        <taxon>Actinopterygii</taxon>
        <taxon>Neopterygii</taxon>
        <taxon>Teleostei</taxon>
        <taxon>Ostariophysi</taxon>
        <taxon>Siluriformes</taxon>
        <taxon>Sisoridae</taxon>
        <taxon>Sisorinae</taxon>
        <taxon>Bagarius</taxon>
    </lineage>
</organism>
<dbReference type="SUPFAM" id="SSF69179">
    <property type="entry name" value="Integrin domains"/>
    <property type="match status" value="3"/>
</dbReference>
<dbReference type="PANTHER" id="PTHR23220">
    <property type="entry name" value="INTEGRIN ALPHA"/>
    <property type="match status" value="1"/>
</dbReference>
<comment type="subcellular location">
    <subcellularLocation>
        <location evidence="2 21">Membrane</location>
        <topology evidence="2 21">Single-pass type I membrane protein</topology>
    </subcellularLocation>
    <subcellularLocation>
        <location evidence="1">Nucleus</location>
    </subcellularLocation>
</comment>
<evidence type="ECO:0000259" key="25">
    <source>
        <dbReference type="Pfam" id="PF20806"/>
    </source>
</evidence>
<dbReference type="GO" id="GO:0007160">
    <property type="term" value="P:cell-matrix adhesion"/>
    <property type="evidence" value="ECO:0007669"/>
    <property type="project" value="TreeGrafter"/>
</dbReference>
<sequence length="628" mass="70505">MKFFGQSIHGIMDLNNDGIIDVTIGGIGGAALYWSRDVAELRANMSFNVDKINVQQPTCQIHGKDTVCVKTRVCFRYAVKSEKETNPETHSELKELGVVYGMCGVGGPRVGPVWGQLALVDCGNDEKCIADLHLKATPNISSLVIKAYQEKFHVSIDISNSRDNAYNTKVTLSTTENINYVKVEPKDKDCELNHTRAVCAVGYPFLKSNALENFKVLFEINPFHIRKDIIINVTATTDSEEPESAALLDNFVQISIPVKYEASLTFTAKKTMKEDHIILKEKETAPSVINDTSMIGEEMNVSYTVERDADRQSPPLRLTVTFPFMTQAENVLLYLTHLTFSAGIICAAHVNPLAIGPTNLYKRKAKAETLSDYLLSCEEKANPCRSFSCDIPSAQFNQINITFRVWKQTFIQGEFSSLFLKVHALLENMDESFFQLSKNDERREVNVQILKESRGGIPLWIIILSILIGLLILALVIFCLWKSKKGNQQVESSFYPDTVDRMPKSKEVLSSTSSSDSDSEADTKVKRKKQMTEKPAKKQKSGESSKTSSESKSGGGSSNKKDNMFQIGKMRYVSVREFKGKVLIDIREYWMDQEGEMKPGKKGISLNPEQWNQLKEQMDDIDDAVKRI</sequence>
<evidence type="ECO:0000313" key="27">
    <source>
        <dbReference type="Proteomes" id="UP000319801"/>
    </source>
</evidence>
<evidence type="ECO:0000256" key="12">
    <source>
        <dbReference type="ARBA" id="ARBA00023136"/>
    </source>
</evidence>
<dbReference type="SUPFAM" id="SSF54447">
    <property type="entry name" value="ssDNA-binding transcriptional regulator domain"/>
    <property type="match status" value="1"/>
</dbReference>
<feature type="region of interest" description="Disordered" evidence="22">
    <location>
        <begin position="505"/>
        <end position="563"/>
    </location>
</feature>
<evidence type="ECO:0000256" key="3">
    <source>
        <dbReference type="ARBA" id="ARBA00008054"/>
    </source>
</evidence>
<dbReference type="AlphaFoldDB" id="A0A556U2R3"/>